<dbReference type="Gene3D" id="3.40.50.2300">
    <property type="match status" value="1"/>
</dbReference>
<dbReference type="InterPro" id="IPR018060">
    <property type="entry name" value="HTH_AraC"/>
</dbReference>
<gene>
    <name evidence="11" type="ORF">A8709_14580</name>
</gene>
<dbReference type="Pfam" id="PF00072">
    <property type="entry name" value="Response_reg"/>
    <property type="match status" value="1"/>
</dbReference>
<dbReference type="CDD" id="cd17536">
    <property type="entry name" value="REC_YesN-like"/>
    <property type="match status" value="1"/>
</dbReference>
<accession>A0A1C1A430</accession>
<keyword evidence="12" id="KW-1185">Reference proteome</keyword>
<dbReference type="EMBL" id="LYPC01000014">
    <property type="protein sequence ID" value="OCT15317.1"/>
    <property type="molecule type" value="Genomic_DNA"/>
</dbReference>
<evidence type="ECO:0000313" key="12">
    <source>
        <dbReference type="Proteomes" id="UP000093309"/>
    </source>
</evidence>
<dbReference type="PANTHER" id="PTHR42713:SF3">
    <property type="entry name" value="TRANSCRIPTIONAL REGULATORY PROTEIN HPTR"/>
    <property type="match status" value="1"/>
</dbReference>
<feature type="modified residue" description="4-aspartylphosphate" evidence="8">
    <location>
        <position position="55"/>
    </location>
</feature>
<dbReference type="SMART" id="SM00342">
    <property type="entry name" value="HTH_ARAC"/>
    <property type="match status" value="1"/>
</dbReference>
<evidence type="ECO:0008006" key="13">
    <source>
        <dbReference type="Google" id="ProtNLM"/>
    </source>
</evidence>
<keyword evidence="2" id="KW-0963">Cytoplasm</keyword>
<dbReference type="PANTHER" id="PTHR42713">
    <property type="entry name" value="HISTIDINE KINASE-RELATED"/>
    <property type="match status" value="1"/>
</dbReference>
<keyword evidence="6" id="KW-0238">DNA-binding</keyword>
<dbReference type="PROSITE" id="PS01124">
    <property type="entry name" value="HTH_ARAC_FAMILY_2"/>
    <property type="match status" value="1"/>
</dbReference>
<dbReference type="GO" id="GO:0000160">
    <property type="term" value="P:phosphorelay signal transduction system"/>
    <property type="evidence" value="ECO:0007669"/>
    <property type="project" value="UniProtKB-KW"/>
</dbReference>
<dbReference type="InterPro" id="IPR001789">
    <property type="entry name" value="Sig_transdc_resp-reg_receiver"/>
</dbReference>
<evidence type="ECO:0000259" key="10">
    <source>
        <dbReference type="PROSITE" id="PS50110"/>
    </source>
</evidence>
<dbReference type="SUPFAM" id="SSF52172">
    <property type="entry name" value="CheY-like"/>
    <property type="match status" value="1"/>
</dbReference>
<keyword evidence="5" id="KW-0805">Transcription regulation</keyword>
<keyword evidence="3 8" id="KW-0597">Phosphoprotein</keyword>
<dbReference type="InterPro" id="IPR011006">
    <property type="entry name" value="CheY-like_superfamily"/>
</dbReference>
<dbReference type="InterPro" id="IPR051552">
    <property type="entry name" value="HptR"/>
</dbReference>
<feature type="domain" description="Response regulatory" evidence="10">
    <location>
        <begin position="3"/>
        <end position="120"/>
    </location>
</feature>
<reference evidence="12" key="1">
    <citation type="submission" date="2016-05" db="EMBL/GenBank/DDBJ databases">
        <title>Paenibacillus oryzae. sp. nov., isolated from the rice root.</title>
        <authorList>
            <person name="Zhang J."/>
            <person name="Zhang X."/>
        </authorList>
    </citation>
    <scope>NUCLEOTIDE SEQUENCE [LARGE SCALE GENOMIC DNA]</scope>
    <source>
        <strain evidence="12">KCTC13222</strain>
    </source>
</reference>
<comment type="caution">
    <text evidence="11">The sequence shown here is derived from an EMBL/GenBank/DDBJ whole genome shotgun (WGS) entry which is preliminary data.</text>
</comment>
<evidence type="ECO:0000259" key="9">
    <source>
        <dbReference type="PROSITE" id="PS01124"/>
    </source>
</evidence>
<comment type="subcellular location">
    <subcellularLocation>
        <location evidence="1">Cytoplasm</location>
    </subcellularLocation>
</comment>
<keyword evidence="7" id="KW-0804">Transcription</keyword>
<evidence type="ECO:0000256" key="7">
    <source>
        <dbReference type="ARBA" id="ARBA00023163"/>
    </source>
</evidence>
<dbReference type="GO" id="GO:0043565">
    <property type="term" value="F:sequence-specific DNA binding"/>
    <property type="evidence" value="ECO:0007669"/>
    <property type="project" value="InterPro"/>
</dbReference>
<dbReference type="OrthoDB" id="9794370at2"/>
<sequence length="515" mass="58956">MLNAMIVEDNAIYRYAITSILRWEDYGFQIVCEALNGVHALDLMQHQHVDLIITDISMPEMNGIELIQQVKRKNASIKIVALSSYDDFRFVKEALKLGAEDYLLKHDLQPENLQQILELMKVKIDADHEFQKQGSIREANLQEMRCLLGRKLLLNEIKTVKEMEDHAIAVQFPFGGDPIVAMLFDGYYNHSANLPSIEVEHDLISMAIPMTNQRTVVMTSFTHEKSERACIEEALRQASFAVNRSSKENGTLTVGVSAVGYGLKEWSMVYRQAESALEQKVYEGSGQIYAYSAKSVQDRVSIQSNFSIQPLAVALKSGQLTEAEAQIELLFQYLQQRKPSLSELRGHLTEVAILMKTIGLERSQFSDNMEHIMKQIIQDSEELPALVKMKHLLLELQRGILEPRTWEKTKIRKEIQAAISYIEEHCTEDITLAQLAEVLHLSGNYLSNLFKSETGMRIVEYMNRCRIHKAKHLLRDPSLKVYEVAEKTGFQEASYFCKVFKELEGKTVREFRSEK</sequence>
<dbReference type="Proteomes" id="UP000093309">
    <property type="component" value="Unassembled WGS sequence"/>
</dbReference>
<evidence type="ECO:0000256" key="5">
    <source>
        <dbReference type="ARBA" id="ARBA00023015"/>
    </source>
</evidence>
<evidence type="ECO:0000256" key="8">
    <source>
        <dbReference type="PROSITE-ProRule" id="PRU00169"/>
    </source>
</evidence>
<dbReference type="Pfam" id="PF12833">
    <property type="entry name" value="HTH_18"/>
    <property type="match status" value="1"/>
</dbReference>
<evidence type="ECO:0000256" key="6">
    <source>
        <dbReference type="ARBA" id="ARBA00023125"/>
    </source>
</evidence>
<dbReference type="SUPFAM" id="SSF46689">
    <property type="entry name" value="Homeodomain-like"/>
    <property type="match status" value="2"/>
</dbReference>
<name>A0A1C1A430_9BACL</name>
<keyword evidence="4" id="KW-0902">Two-component regulatory system</keyword>
<dbReference type="GO" id="GO:0005737">
    <property type="term" value="C:cytoplasm"/>
    <property type="evidence" value="ECO:0007669"/>
    <property type="project" value="UniProtKB-SubCell"/>
</dbReference>
<feature type="domain" description="HTH araC/xylS-type" evidence="9">
    <location>
        <begin position="416"/>
        <end position="514"/>
    </location>
</feature>
<dbReference type="Gene3D" id="1.10.10.60">
    <property type="entry name" value="Homeodomain-like"/>
    <property type="match status" value="2"/>
</dbReference>
<evidence type="ECO:0000256" key="1">
    <source>
        <dbReference type="ARBA" id="ARBA00004496"/>
    </source>
</evidence>
<dbReference type="SMART" id="SM00448">
    <property type="entry name" value="REC"/>
    <property type="match status" value="1"/>
</dbReference>
<dbReference type="GO" id="GO:0003700">
    <property type="term" value="F:DNA-binding transcription factor activity"/>
    <property type="evidence" value="ECO:0007669"/>
    <property type="project" value="InterPro"/>
</dbReference>
<dbReference type="PROSITE" id="PS50110">
    <property type="entry name" value="RESPONSE_REGULATORY"/>
    <property type="match status" value="1"/>
</dbReference>
<dbReference type="AlphaFoldDB" id="A0A1C1A430"/>
<dbReference type="RefSeq" id="WP_065852228.1">
    <property type="nucleotide sequence ID" value="NZ_LYPC01000014.1"/>
</dbReference>
<dbReference type="STRING" id="512399.A8709_14580"/>
<organism evidence="11 12">
    <name type="scientific">Paenibacillus pectinilyticus</name>
    <dbReference type="NCBI Taxonomy" id="512399"/>
    <lineage>
        <taxon>Bacteria</taxon>
        <taxon>Bacillati</taxon>
        <taxon>Bacillota</taxon>
        <taxon>Bacilli</taxon>
        <taxon>Bacillales</taxon>
        <taxon>Paenibacillaceae</taxon>
        <taxon>Paenibacillus</taxon>
    </lineage>
</organism>
<evidence type="ECO:0000313" key="11">
    <source>
        <dbReference type="EMBL" id="OCT15317.1"/>
    </source>
</evidence>
<protein>
    <recommendedName>
        <fullName evidence="13">DNA-binding response regulator</fullName>
    </recommendedName>
</protein>
<evidence type="ECO:0000256" key="3">
    <source>
        <dbReference type="ARBA" id="ARBA00022553"/>
    </source>
</evidence>
<evidence type="ECO:0000256" key="4">
    <source>
        <dbReference type="ARBA" id="ARBA00023012"/>
    </source>
</evidence>
<evidence type="ECO:0000256" key="2">
    <source>
        <dbReference type="ARBA" id="ARBA00022490"/>
    </source>
</evidence>
<dbReference type="InterPro" id="IPR009057">
    <property type="entry name" value="Homeodomain-like_sf"/>
</dbReference>
<proteinExistence type="predicted"/>